<comment type="caution">
    <text evidence="3">The sequence shown here is derived from an EMBL/GenBank/DDBJ whole genome shotgun (WGS) entry which is preliminary data.</text>
</comment>
<keyword evidence="4" id="KW-1185">Reference proteome</keyword>
<dbReference type="Proteomes" id="UP000249746">
    <property type="component" value="Unassembled WGS sequence"/>
</dbReference>
<gene>
    <name evidence="3" type="ORF">B6S12_00690</name>
</gene>
<sequence>MIKIYGIKNCGSVKKALDFLNSHALKYEFIDFKKTPPSYELLNTWLQNTSIELLFNKKGTTYKKLNLKELSLDDEAIKEYLIKEPMLIKRPVIKYPNGVLVGFDEEIYKKKLL</sequence>
<dbReference type="RefSeq" id="WP_111228893.1">
    <property type="nucleotide sequence ID" value="NZ_NBIU01000001.1"/>
</dbReference>
<reference evidence="3 4" key="1">
    <citation type="submission" date="2017-03" db="EMBL/GenBank/DDBJ databases">
        <title>Genomic and clinical evidence uncovers the enterohepatic species Helicobacter valdiviensis as a potential human intestinal pathogen.</title>
        <authorList>
            <person name="Fresia P."/>
            <person name="Jara R."/>
            <person name="Sierra R."/>
            <person name="Ferres I."/>
            <person name="Greif G."/>
            <person name="Iraola G."/>
            <person name="Collado L."/>
        </authorList>
    </citation>
    <scope>NUCLEOTIDE SEQUENCE [LARGE SCALE GENOMIC DNA]</scope>
    <source>
        <strain evidence="3 4">WBE14</strain>
    </source>
</reference>
<dbReference type="Pfam" id="PF03960">
    <property type="entry name" value="ArsC"/>
    <property type="match status" value="1"/>
</dbReference>
<name>A0A2W6PQW4_9HELI</name>
<comment type="similarity">
    <text evidence="1 2">Belongs to the ArsC family.</text>
</comment>
<dbReference type="Gene3D" id="3.40.30.10">
    <property type="entry name" value="Glutaredoxin"/>
    <property type="match status" value="1"/>
</dbReference>
<proteinExistence type="inferred from homology"/>
<dbReference type="EMBL" id="NBIU01000001">
    <property type="protein sequence ID" value="PZT49143.1"/>
    <property type="molecule type" value="Genomic_DNA"/>
</dbReference>
<dbReference type="PANTHER" id="PTHR30041:SF8">
    <property type="entry name" value="PROTEIN YFFB"/>
    <property type="match status" value="1"/>
</dbReference>
<dbReference type="InterPro" id="IPR036249">
    <property type="entry name" value="Thioredoxin-like_sf"/>
</dbReference>
<dbReference type="OrthoDB" id="9803749at2"/>
<dbReference type="CDD" id="cd02977">
    <property type="entry name" value="ArsC_family"/>
    <property type="match status" value="1"/>
</dbReference>
<accession>A0A2W6PQW4</accession>
<dbReference type="InterPro" id="IPR006660">
    <property type="entry name" value="Arsenate_reductase-like"/>
</dbReference>
<dbReference type="NCBIfam" id="TIGR01617">
    <property type="entry name" value="arsC_related"/>
    <property type="match status" value="1"/>
</dbReference>
<dbReference type="InterPro" id="IPR006504">
    <property type="entry name" value="Tscrpt_reg_Spx/MgsR"/>
</dbReference>
<dbReference type="PROSITE" id="PS51353">
    <property type="entry name" value="ARSC"/>
    <property type="match status" value="1"/>
</dbReference>
<organism evidence="3 4">
    <name type="scientific">Helicobacter valdiviensis</name>
    <dbReference type="NCBI Taxonomy" id="1458358"/>
    <lineage>
        <taxon>Bacteria</taxon>
        <taxon>Pseudomonadati</taxon>
        <taxon>Campylobacterota</taxon>
        <taxon>Epsilonproteobacteria</taxon>
        <taxon>Campylobacterales</taxon>
        <taxon>Helicobacteraceae</taxon>
        <taxon>Helicobacter</taxon>
    </lineage>
</organism>
<evidence type="ECO:0000313" key="3">
    <source>
        <dbReference type="EMBL" id="PZT49143.1"/>
    </source>
</evidence>
<dbReference type="AlphaFoldDB" id="A0A2W6PQW4"/>
<evidence type="ECO:0000313" key="4">
    <source>
        <dbReference type="Proteomes" id="UP000249746"/>
    </source>
</evidence>
<evidence type="ECO:0000256" key="1">
    <source>
        <dbReference type="ARBA" id="ARBA00007198"/>
    </source>
</evidence>
<dbReference type="PANTHER" id="PTHR30041">
    <property type="entry name" value="ARSENATE REDUCTASE"/>
    <property type="match status" value="1"/>
</dbReference>
<evidence type="ECO:0000256" key="2">
    <source>
        <dbReference type="PROSITE-ProRule" id="PRU01282"/>
    </source>
</evidence>
<protein>
    <submittedName>
        <fullName evidence="3">Arsenate reductase family protein</fullName>
    </submittedName>
</protein>
<dbReference type="SUPFAM" id="SSF52833">
    <property type="entry name" value="Thioredoxin-like"/>
    <property type="match status" value="1"/>
</dbReference>